<dbReference type="Pfam" id="PF00486">
    <property type="entry name" value="Trans_reg_C"/>
    <property type="match status" value="1"/>
</dbReference>
<dbReference type="NCBIfam" id="TIGR01387">
    <property type="entry name" value="cztR_silR_copR"/>
    <property type="match status" value="1"/>
</dbReference>
<feature type="domain" description="Response regulatory" evidence="6">
    <location>
        <begin position="2"/>
        <end position="116"/>
    </location>
</feature>
<evidence type="ECO:0000259" key="7">
    <source>
        <dbReference type="PROSITE" id="PS51755"/>
    </source>
</evidence>
<dbReference type="PANTHER" id="PTHR48111:SF41">
    <property type="entry name" value="TRANSCRIPTIONAL REGULATORY PROTEIN CUSR-RELATED"/>
    <property type="match status" value="1"/>
</dbReference>
<dbReference type="GO" id="GO:0000976">
    <property type="term" value="F:transcription cis-regulatory region binding"/>
    <property type="evidence" value="ECO:0007669"/>
    <property type="project" value="TreeGrafter"/>
</dbReference>
<dbReference type="InterPro" id="IPR001789">
    <property type="entry name" value="Sig_transdc_resp-reg_receiver"/>
</dbReference>
<accession>A0A0F9VKY1</accession>
<keyword evidence="1" id="KW-0597">Phosphoprotein</keyword>
<evidence type="ECO:0000256" key="4">
    <source>
        <dbReference type="ARBA" id="ARBA00023125"/>
    </source>
</evidence>
<dbReference type="EMBL" id="LAZR01000331">
    <property type="protein sequence ID" value="KKN74161.1"/>
    <property type="molecule type" value="Genomic_DNA"/>
</dbReference>
<evidence type="ECO:0000259" key="6">
    <source>
        <dbReference type="PROSITE" id="PS50110"/>
    </source>
</evidence>
<keyword evidence="4" id="KW-0238">DNA-binding</keyword>
<dbReference type="Gene3D" id="6.10.250.690">
    <property type="match status" value="1"/>
</dbReference>
<organism evidence="8">
    <name type="scientific">marine sediment metagenome</name>
    <dbReference type="NCBI Taxonomy" id="412755"/>
    <lineage>
        <taxon>unclassified sequences</taxon>
        <taxon>metagenomes</taxon>
        <taxon>ecological metagenomes</taxon>
    </lineage>
</organism>
<dbReference type="AlphaFoldDB" id="A0A0F9VKY1"/>
<dbReference type="InterPro" id="IPR011006">
    <property type="entry name" value="CheY-like_superfamily"/>
</dbReference>
<reference evidence="8" key="1">
    <citation type="journal article" date="2015" name="Nature">
        <title>Complex archaea that bridge the gap between prokaryotes and eukaryotes.</title>
        <authorList>
            <person name="Spang A."/>
            <person name="Saw J.H."/>
            <person name="Jorgensen S.L."/>
            <person name="Zaremba-Niedzwiedzka K."/>
            <person name="Martijn J."/>
            <person name="Lind A.E."/>
            <person name="van Eijk R."/>
            <person name="Schleper C."/>
            <person name="Guy L."/>
            <person name="Ettema T.J."/>
        </authorList>
    </citation>
    <scope>NUCLEOTIDE SEQUENCE</scope>
</reference>
<dbReference type="SUPFAM" id="SSF52172">
    <property type="entry name" value="CheY-like"/>
    <property type="match status" value="1"/>
</dbReference>
<dbReference type="GO" id="GO:0005829">
    <property type="term" value="C:cytosol"/>
    <property type="evidence" value="ECO:0007669"/>
    <property type="project" value="TreeGrafter"/>
</dbReference>
<sequence>MKILVAEDEPKTGVYLKQGLTEAGFVVDLVINGIDAVQQALDEEYDLLVLDVMMPGLDGWQVLERVRAAGSETPALFLTARDRVEDRVKGLELGADDYLIKPFAFSELLARVRSLLRRGNGATVQTTLTLEDLQVDLLKRRVERGGKRIDLTAKEFMLLELLLRRRGEVLSKSIIASKVWDMNFDSDTNVIEVAIRRLRAKIDDDFPIKLIHTARGMGYFIDGAEPG</sequence>
<dbReference type="CDD" id="cd00383">
    <property type="entry name" value="trans_reg_C"/>
    <property type="match status" value="1"/>
</dbReference>
<dbReference type="Pfam" id="PF00072">
    <property type="entry name" value="Response_reg"/>
    <property type="match status" value="1"/>
</dbReference>
<dbReference type="PROSITE" id="PS51755">
    <property type="entry name" value="OMPR_PHOB"/>
    <property type="match status" value="1"/>
</dbReference>
<dbReference type="InterPro" id="IPR036388">
    <property type="entry name" value="WH-like_DNA-bd_sf"/>
</dbReference>
<evidence type="ECO:0000256" key="2">
    <source>
        <dbReference type="ARBA" id="ARBA00023012"/>
    </source>
</evidence>
<proteinExistence type="predicted"/>
<dbReference type="SMART" id="SM00862">
    <property type="entry name" value="Trans_reg_C"/>
    <property type="match status" value="1"/>
</dbReference>
<evidence type="ECO:0000256" key="5">
    <source>
        <dbReference type="ARBA" id="ARBA00023163"/>
    </source>
</evidence>
<protein>
    <submittedName>
        <fullName evidence="8">Uncharacterized protein</fullName>
    </submittedName>
</protein>
<dbReference type="FunFam" id="1.10.10.10:FF:000005">
    <property type="entry name" value="Two-component system response regulator"/>
    <property type="match status" value="1"/>
</dbReference>
<keyword evidence="3" id="KW-0805">Transcription regulation</keyword>
<keyword evidence="2" id="KW-0902">Two-component regulatory system</keyword>
<keyword evidence="5" id="KW-0804">Transcription</keyword>
<dbReference type="GO" id="GO:0006355">
    <property type="term" value="P:regulation of DNA-templated transcription"/>
    <property type="evidence" value="ECO:0007669"/>
    <property type="project" value="InterPro"/>
</dbReference>
<gene>
    <name evidence="8" type="ORF">LCGC14_0393730</name>
</gene>
<evidence type="ECO:0000256" key="3">
    <source>
        <dbReference type="ARBA" id="ARBA00023015"/>
    </source>
</evidence>
<dbReference type="Gene3D" id="3.40.50.2300">
    <property type="match status" value="1"/>
</dbReference>
<dbReference type="InterPro" id="IPR039420">
    <property type="entry name" value="WalR-like"/>
</dbReference>
<dbReference type="InterPro" id="IPR006291">
    <property type="entry name" value="CusR-like"/>
</dbReference>
<dbReference type="PROSITE" id="PS50110">
    <property type="entry name" value="RESPONSE_REGULATORY"/>
    <property type="match status" value="1"/>
</dbReference>
<dbReference type="InterPro" id="IPR016032">
    <property type="entry name" value="Sig_transdc_resp-reg_C-effctor"/>
</dbReference>
<dbReference type="CDD" id="cd19935">
    <property type="entry name" value="REC_OmpR_CusR-like"/>
    <property type="match status" value="1"/>
</dbReference>
<feature type="domain" description="OmpR/PhoB-type" evidence="7">
    <location>
        <begin position="125"/>
        <end position="223"/>
    </location>
</feature>
<comment type="caution">
    <text evidence="8">The sequence shown here is derived from an EMBL/GenBank/DDBJ whole genome shotgun (WGS) entry which is preliminary data.</text>
</comment>
<evidence type="ECO:0000256" key="1">
    <source>
        <dbReference type="ARBA" id="ARBA00022553"/>
    </source>
</evidence>
<dbReference type="InterPro" id="IPR001867">
    <property type="entry name" value="OmpR/PhoB-type_DNA-bd"/>
</dbReference>
<dbReference type="GO" id="GO:0032993">
    <property type="term" value="C:protein-DNA complex"/>
    <property type="evidence" value="ECO:0007669"/>
    <property type="project" value="TreeGrafter"/>
</dbReference>
<evidence type="ECO:0000313" key="8">
    <source>
        <dbReference type="EMBL" id="KKN74161.1"/>
    </source>
</evidence>
<dbReference type="SMART" id="SM00448">
    <property type="entry name" value="REC"/>
    <property type="match status" value="1"/>
</dbReference>
<name>A0A0F9VKY1_9ZZZZ</name>
<dbReference type="Gene3D" id="1.10.10.10">
    <property type="entry name" value="Winged helix-like DNA-binding domain superfamily/Winged helix DNA-binding domain"/>
    <property type="match status" value="1"/>
</dbReference>
<dbReference type="GO" id="GO:0000156">
    <property type="term" value="F:phosphorelay response regulator activity"/>
    <property type="evidence" value="ECO:0007669"/>
    <property type="project" value="TreeGrafter"/>
</dbReference>
<dbReference type="PANTHER" id="PTHR48111">
    <property type="entry name" value="REGULATOR OF RPOS"/>
    <property type="match status" value="1"/>
</dbReference>
<dbReference type="SUPFAM" id="SSF46894">
    <property type="entry name" value="C-terminal effector domain of the bipartite response regulators"/>
    <property type="match status" value="1"/>
</dbReference>